<dbReference type="InterPro" id="IPR050509">
    <property type="entry name" value="CoA-transferase_III"/>
</dbReference>
<dbReference type="RefSeq" id="WP_167180616.1">
    <property type="nucleotide sequence ID" value="NZ_JAAONZ010000001.1"/>
</dbReference>
<dbReference type="SUPFAM" id="SSF89796">
    <property type="entry name" value="CoA-transferase family III (CaiB/BaiF)"/>
    <property type="match status" value="1"/>
</dbReference>
<dbReference type="InterPro" id="IPR023606">
    <property type="entry name" value="CoA-Trfase_III_dom_1_sf"/>
</dbReference>
<sequence>MVDRTVETSTGPSGAVPAVKHGPLTGIRVIEVGQLLAGPFAGAMLAYFGAEVIKVEAPNAGDPIRGWRVLDNGTSLWWRSLGRNKKSVTLDLKQQPGRALARKLIDGADVVIENFRPGVMEKWGLGPEAFKASNPDLVYARISGYGQDGPYASRPGFASVCEGISGFRYVNGFPDQAPVRPNLSIGDTISGLHAVLGIVMALLGKEKGNSSGQVVDVALYESMFNLMEAVVPEFSGAGVIREPSGTTVTGIVPTNTYRCKGGKYVVIGGNGDSIFQRLMSAVGREDLSVDPRLSSNAGRVTHEAEIDEVLAQWCMARELPDILAILEAQRVPAGPIYNVEDMFNDPHFQARGMFERVEIDGKPLDIPAMLPKLSQTPGCTQWPGGDVGSHNQEVLEQILGLSASELEQLATAGVVSDS</sequence>
<dbReference type="InterPro" id="IPR003673">
    <property type="entry name" value="CoA-Trfase_fam_III"/>
</dbReference>
<reference evidence="2" key="1">
    <citation type="submission" date="2020-03" db="EMBL/GenBank/DDBJ databases">
        <authorList>
            <person name="Guo F."/>
        </authorList>
    </citation>
    <scope>NUCLEOTIDE SEQUENCE</scope>
    <source>
        <strain evidence="2">JCM 30134</strain>
    </source>
</reference>
<name>A0A9E5JP58_9GAMM</name>
<dbReference type="AlphaFoldDB" id="A0A9E5JP58"/>
<dbReference type="Gene3D" id="3.40.50.10540">
    <property type="entry name" value="Crotonobetainyl-coa:carnitine coa-transferase, domain 1"/>
    <property type="match status" value="1"/>
</dbReference>
<dbReference type="PANTHER" id="PTHR48228">
    <property type="entry name" value="SUCCINYL-COA--D-CITRAMALATE COA-TRANSFERASE"/>
    <property type="match status" value="1"/>
</dbReference>
<protein>
    <submittedName>
        <fullName evidence="2">CoA transferase</fullName>
    </submittedName>
</protein>
<dbReference type="EMBL" id="JAAONZ010000001">
    <property type="protein sequence ID" value="NHO64008.1"/>
    <property type="molecule type" value="Genomic_DNA"/>
</dbReference>
<proteinExistence type="predicted"/>
<dbReference type="Pfam" id="PF02515">
    <property type="entry name" value="CoA_transf_3"/>
    <property type="match status" value="1"/>
</dbReference>
<evidence type="ECO:0000313" key="2">
    <source>
        <dbReference type="EMBL" id="NHO64008.1"/>
    </source>
</evidence>
<dbReference type="Gene3D" id="3.30.1540.10">
    <property type="entry name" value="formyl-coa transferase, domain 3"/>
    <property type="match status" value="1"/>
</dbReference>
<evidence type="ECO:0000313" key="3">
    <source>
        <dbReference type="Proteomes" id="UP000787472"/>
    </source>
</evidence>
<organism evidence="2 3">
    <name type="scientific">Pseudomaricurvus hydrocarbonicus</name>
    <dbReference type="NCBI Taxonomy" id="1470433"/>
    <lineage>
        <taxon>Bacteria</taxon>
        <taxon>Pseudomonadati</taxon>
        <taxon>Pseudomonadota</taxon>
        <taxon>Gammaproteobacteria</taxon>
        <taxon>Cellvibrionales</taxon>
        <taxon>Cellvibrionaceae</taxon>
        <taxon>Pseudomaricurvus</taxon>
    </lineage>
</organism>
<evidence type="ECO:0000256" key="1">
    <source>
        <dbReference type="ARBA" id="ARBA00022679"/>
    </source>
</evidence>
<dbReference type="Proteomes" id="UP000787472">
    <property type="component" value="Unassembled WGS sequence"/>
</dbReference>
<keyword evidence="3" id="KW-1185">Reference proteome</keyword>
<gene>
    <name evidence="2" type="ORF">G8770_00420</name>
</gene>
<keyword evidence="1 2" id="KW-0808">Transferase</keyword>
<dbReference type="PANTHER" id="PTHR48228:SF6">
    <property type="entry name" value="L-CARNITINE COA-TRANSFERASE"/>
    <property type="match status" value="1"/>
</dbReference>
<dbReference type="InterPro" id="IPR044855">
    <property type="entry name" value="CoA-Trfase_III_dom3_sf"/>
</dbReference>
<accession>A0A9E5JP58</accession>
<comment type="caution">
    <text evidence="2">The sequence shown here is derived from an EMBL/GenBank/DDBJ whole genome shotgun (WGS) entry which is preliminary data.</text>
</comment>
<dbReference type="GO" id="GO:0016740">
    <property type="term" value="F:transferase activity"/>
    <property type="evidence" value="ECO:0007669"/>
    <property type="project" value="UniProtKB-KW"/>
</dbReference>